<dbReference type="InterPro" id="IPR002196">
    <property type="entry name" value="Glyco_hydro_24"/>
</dbReference>
<dbReference type="EMBL" id="SWJE01000010">
    <property type="protein sequence ID" value="TKC86847.1"/>
    <property type="molecule type" value="Genomic_DNA"/>
</dbReference>
<gene>
    <name evidence="6" type="ORF">FAZ69_19605</name>
</gene>
<reference evidence="6 7" key="1">
    <citation type="submission" date="2019-04" db="EMBL/GenBank/DDBJ databases">
        <title>Trinickia sp. 7GSK02, isolated from subtropical forest soil.</title>
        <authorList>
            <person name="Gao Z.-H."/>
            <person name="Qiu L.-H."/>
        </authorList>
    </citation>
    <scope>NUCLEOTIDE SEQUENCE [LARGE SCALE GENOMIC DNA]</scope>
    <source>
        <strain evidence="6 7">7GSK02</strain>
    </source>
</reference>
<dbReference type="CDD" id="cd00737">
    <property type="entry name" value="lyz_endolysin_autolysin"/>
    <property type="match status" value="1"/>
</dbReference>
<evidence type="ECO:0000256" key="3">
    <source>
        <dbReference type="ARBA" id="ARBA00023200"/>
    </source>
</evidence>
<dbReference type="GO" id="GO:0031640">
    <property type="term" value="P:killing of cells of another organism"/>
    <property type="evidence" value="ECO:0007669"/>
    <property type="project" value="UniProtKB-KW"/>
</dbReference>
<comment type="catalytic activity">
    <reaction evidence="4">
        <text>Hydrolysis of (1-&gt;4)-beta-linkages between N-acetylmuramic acid and N-acetyl-D-glucosamine residues in a peptidoglycan and between N-acetyl-D-glucosamine residues in chitodextrins.</text>
        <dbReference type="EC" id="3.2.1.17"/>
    </reaction>
</comment>
<dbReference type="GO" id="GO:0016998">
    <property type="term" value="P:cell wall macromolecule catabolic process"/>
    <property type="evidence" value="ECO:0007669"/>
    <property type="project" value="InterPro"/>
</dbReference>
<dbReference type="InterPro" id="IPR023346">
    <property type="entry name" value="Lysozyme-like_dom_sf"/>
</dbReference>
<dbReference type="InterPro" id="IPR033907">
    <property type="entry name" value="Endolysin_autolysin"/>
</dbReference>
<keyword evidence="3" id="KW-1035">Host cytoplasm</keyword>
<proteinExistence type="inferred from homology"/>
<dbReference type="InterPro" id="IPR023347">
    <property type="entry name" value="Lysozyme_dom_sf"/>
</dbReference>
<dbReference type="SUPFAM" id="SSF53955">
    <property type="entry name" value="Lysozyme-like"/>
    <property type="match status" value="1"/>
</dbReference>
<dbReference type="Gene3D" id="1.10.530.40">
    <property type="match status" value="1"/>
</dbReference>
<dbReference type="GO" id="GO:0042742">
    <property type="term" value="P:defense response to bacterium"/>
    <property type="evidence" value="ECO:0007669"/>
    <property type="project" value="UniProtKB-KW"/>
</dbReference>
<dbReference type="AlphaFoldDB" id="A0A4U1I130"/>
<comment type="similarity">
    <text evidence="4">Belongs to the glycosyl hydrolase 24 family.</text>
</comment>
<dbReference type="GO" id="GO:0009253">
    <property type="term" value="P:peptidoglycan catabolic process"/>
    <property type="evidence" value="ECO:0007669"/>
    <property type="project" value="InterPro"/>
</dbReference>
<evidence type="ECO:0000256" key="5">
    <source>
        <dbReference type="SAM" id="MobiDB-lite"/>
    </source>
</evidence>
<feature type="region of interest" description="Disordered" evidence="5">
    <location>
        <begin position="164"/>
        <end position="190"/>
    </location>
</feature>
<evidence type="ECO:0000256" key="4">
    <source>
        <dbReference type="RuleBase" id="RU003788"/>
    </source>
</evidence>
<dbReference type="PANTHER" id="PTHR38107">
    <property type="match status" value="1"/>
</dbReference>
<dbReference type="Pfam" id="PF00959">
    <property type="entry name" value="Phage_lysozyme"/>
    <property type="match status" value="1"/>
</dbReference>
<keyword evidence="1 4" id="KW-0929">Antimicrobial</keyword>
<evidence type="ECO:0000313" key="6">
    <source>
        <dbReference type="EMBL" id="TKC86847.1"/>
    </source>
</evidence>
<keyword evidence="2 4" id="KW-0081">Bacteriolytic enzyme</keyword>
<keyword evidence="7" id="KW-1185">Reference proteome</keyword>
<dbReference type="GO" id="GO:0003796">
    <property type="term" value="F:lysozyme activity"/>
    <property type="evidence" value="ECO:0007669"/>
    <property type="project" value="UniProtKB-EC"/>
</dbReference>
<name>A0A4U1I130_9BURK</name>
<accession>A0A4U1I130</accession>
<dbReference type="InterPro" id="IPR051018">
    <property type="entry name" value="Bacteriophage_GH24"/>
</dbReference>
<sequence>MSDNPSPAATPVTNTTPHSVVKAQVSRLAKPWAISADGIQFVADWEAFRAQLYDNDGAGHKGNTTIGYGHLVHLGPISGAASETPFKKGMTKTDAADLLKKDLSDAERIVNEKVTVPLYQYEYDALVDFIYNAHYHGVPLLEFVNKGQYADVTKKLKEYNKAGGKVSKGLGHRRDSESDLFDNGNYDASH</sequence>
<dbReference type="RefSeq" id="WP_136896740.1">
    <property type="nucleotide sequence ID" value="NZ_SWJE01000010.1"/>
</dbReference>
<evidence type="ECO:0000313" key="7">
    <source>
        <dbReference type="Proteomes" id="UP000305539"/>
    </source>
</evidence>
<keyword evidence="4" id="KW-0378">Hydrolase</keyword>
<dbReference type="PANTHER" id="PTHR38107:SF3">
    <property type="entry name" value="LYSOZYME RRRD-RELATED"/>
    <property type="match status" value="1"/>
</dbReference>
<organism evidence="6 7">
    <name type="scientific">Trinickia terrae</name>
    <dbReference type="NCBI Taxonomy" id="2571161"/>
    <lineage>
        <taxon>Bacteria</taxon>
        <taxon>Pseudomonadati</taxon>
        <taxon>Pseudomonadota</taxon>
        <taxon>Betaproteobacteria</taxon>
        <taxon>Burkholderiales</taxon>
        <taxon>Burkholderiaceae</taxon>
        <taxon>Trinickia</taxon>
    </lineage>
</organism>
<keyword evidence="4" id="KW-0326">Glycosidase</keyword>
<evidence type="ECO:0000256" key="2">
    <source>
        <dbReference type="ARBA" id="ARBA00022638"/>
    </source>
</evidence>
<comment type="caution">
    <text evidence="6">The sequence shown here is derived from an EMBL/GenBank/DDBJ whole genome shotgun (WGS) entry which is preliminary data.</text>
</comment>
<protein>
    <recommendedName>
        <fullName evidence="4">Lysozyme</fullName>
        <ecNumber evidence="4">3.2.1.17</ecNumber>
    </recommendedName>
</protein>
<dbReference type="Proteomes" id="UP000305539">
    <property type="component" value="Unassembled WGS sequence"/>
</dbReference>
<dbReference type="EC" id="3.2.1.17" evidence="4"/>
<dbReference type="OrthoDB" id="5327667at2"/>
<evidence type="ECO:0000256" key="1">
    <source>
        <dbReference type="ARBA" id="ARBA00022529"/>
    </source>
</evidence>